<dbReference type="PANTHER" id="PTHR44845:SF6">
    <property type="entry name" value="BETA-ALANINE-ACTIVATING ENZYME"/>
    <property type="match status" value="1"/>
</dbReference>
<dbReference type="PANTHER" id="PTHR44845">
    <property type="entry name" value="CARRIER DOMAIN-CONTAINING PROTEIN"/>
    <property type="match status" value="1"/>
</dbReference>
<name>A0ABV5QR23_9ACTN</name>
<dbReference type="Pfam" id="PF00550">
    <property type="entry name" value="PP-binding"/>
    <property type="match status" value="1"/>
</dbReference>
<dbReference type="Gene3D" id="1.10.1200.10">
    <property type="entry name" value="ACP-like"/>
    <property type="match status" value="1"/>
</dbReference>
<gene>
    <name evidence="4" type="ORF">ACFFTP_17235</name>
</gene>
<dbReference type="InterPro" id="IPR036736">
    <property type="entry name" value="ACP-like_sf"/>
</dbReference>
<dbReference type="RefSeq" id="WP_345485521.1">
    <property type="nucleotide sequence ID" value="NZ_BAAAWU010000001.1"/>
</dbReference>
<dbReference type="InterPro" id="IPR009081">
    <property type="entry name" value="PP-bd_ACP"/>
</dbReference>
<dbReference type="InterPro" id="IPR020806">
    <property type="entry name" value="PKS_PP-bd"/>
</dbReference>
<organism evidence="4 5">
    <name type="scientific">Streptomyces roseoviridis</name>
    <dbReference type="NCBI Taxonomy" id="67361"/>
    <lineage>
        <taxon>Bacteria</taxon>
        <taxon>Bacillati</taxon>
        <taxon>Actinomycetota</taxon>
        <taxon>Actinomycetes</taxon>
        <taxon>Kitasatosporales</taxon>
        <taxon>Streptomycetaceae</taxon>
        <taxon>Streptomyces</taxon>
    </lineage>
</organism>
<evidence type="ECO:0000313" key="4">
    <source>
        <dbReference type="EMBL" id="MFB9555926.1"/>
    </source>
</evidence>
<feature type="domain" description="Carrier" evidence="3">
    <location>
        <begin position="13"/>
        <end position="88"/>
    </location>
</feature>
<dbReference type="EMBL" id="JBHMCT010000009">
    <property type="protein sequence ID" value="MFB9555926.1"/>
    <property type="molecule type" value="Genomic_DNA"/>
</dbReference>
<accession>A0ABV5QR23</accession>
<keyword evidence="1" id="KW-0596">Phosphopantetheine</keyword>
<evidence type="ECO:0000256" key="2">
    <source>
        <dbReference type="ARBA" id="ARBA00022553"/>
    </source>
</evidence>
<protein>
    <submittedName>
        <fullName evidence="4">Acyl carrier protein</fullName>
    </submittedName>
</protein>
<comment type="caution">
    <text evidence="4">The sequence shown here is derived from an EMBL/GenBank/DDBJ whole genome shotgun (WGS) entry which is preliminary data.</text>
</comment>
<evidence type="ECO:0000259" key="3">
    <source>
        <dbReference type="PROSITE" id="PS50075"/>
    </source>
</evidence>
<dbReference type="SUPFAM" id="SSF47336">
    <property type="entry name" value="ACP-like"/>
    <property type="match status" value="1"/>
</dbReference>
<dbReference type="Proteomes" id="UP001589716">
    <property type="component" value="Unassembled WGS sequence"/>
</dbReference>
<dbReference type="PROSITE" id="PS50075">
    <property type="entry name" value="CARRIER"/>
    <property type="match status" value="1"/>
</dbReference>
<keyword evidence="5" id="KW-1185">Reference proteome</keyword>
<dbReference type="SMART" id="SM00823">
    <property type="entry name" value="PKS_PP"/>
    <property type="match status" value="1"/>
</dbReference>
<keyword evidence="2" id="KW-0597">Phosphoprotein</keyword>
<reference evidence="4 5" key="1">
    <citation type="submission" date="2024-09" db="EMBL/GenBank/DDBJ databases">
        <authorList>
            <person name="Sun Q."/>
            <person name="Mori K."/>
        </authorList>
    </citation>
    <scope>NUCLEOTIDE SEQUENCE [LARGE SCALE GENOMIC DNA]</scope>
    <source>
        <strain evidence="4 5">JCM 4414</strain>
    </source>
</reference>
<evidence type="ECO:0000256" key="1">
    <source>
        <dbReference type="ARBA" id="ARBA00022450"/>
    </source>
</evidence>
<proteinExistence type="predicted"/>
<sequence length="117" mass="12764">MNDTVATTPLTETELLSRVRQAWADVLDLDSADEVPEDVNFLEAGGSSLLLIMLWEELDPLTERSLKVSDLFQHSTVKAQAALLADASGAEEELTELGARNRGGLLGRARRDQLVSE</sequence>
<evidence type="ECO:0000313" key="5">
    <source>
        <dbReference type="Proteomes" id="UP001589716"/>
    </source>
</evidence>